<dbReference type="Proteomes" id="UP000319342">
    <property type="component" value="Chromosome"/>
</dbReference>
<reference evidence="2 3" key="1">
    <citation type="submission" date="2019-02" db="EMBL/GenBank/DDBJ databases">
        <title>Deep-cultivation of Planctomycetes and their phenomic and genomic characterization uncovers novel biology.</title>
        <authorList>
            <person name="Wiegand S."/>
            <person name="Jogler M."/>
            <person name="Boedeker C."/>
            <person name="Pinto D."/>
            <person name="Vollmers J."/>
            <person name="Rivas-Marin E."/>
            <person name="Kohn T."/>
            <person name="Peeters S.H."/>
            <person name="Heuer A."/>
            <person name="Rast P."/>
            <person name="Oberbeckmann S."/>
            <person name="Bunk B."/>
            <person name="Jeske O."/>
            <person name="Meyerdierks A."/>
            <person name="Storesund J.E."/>
            <person name="Kallscheuer N."/>
            <person name="Luecker S."/>
            <person name="Lage O.M."/>
            <person name="Pohl T."/>
            <person name="Merkel B.J."/>
            <person name="Hornburger P."/>
            <person name="Mueller R.-W."/>
            <person name="Bruemmer F."/>
            <person name="Labrenz M."/>
            <person name="Spormann A.M."/>
            <person name="Op den Camp H."/>
            <person name="Overmann J."/>
            <person name="Amann R."/>
            <person name="Jetten M.S.M."/>
            <person name="Mascher T."/>
            <person name="Medema M.H."/>
            <person name="Devos D.P."/>
            <person name="Kaster A.-K."/>
            <person name="Ovreas L."/>
            <person name="Rohde M."/>
            <person name="Galperin M.Y."/>
            <person name="Jogler C."/>
        </authorList>
    </citation>
    <scope>NUCLEOTIDE SEQUENCE [LARGE SCALE GENOMIC DNA]</scope>
    <source>
        <strain evidence="2 3">Pla163</strain>
    </source>
</reference>
<protein>
    <submittedName>
        <fullName evidence="2">Uncharacterized protein</fullName>
    </submittedName>
</protein>
<gene>
    <name evidence="2" type="ORF">Pla163_34410</name>
</gene>
<accession>A0A518D497</accession>
<keyword evidence="3" id="KW-1185">Reference proteome</keyword>
<evidence type="ECO:0000313" key="3">
    <source>
        <dbReference type="Proteomes" id="UP000319342"/>
    </source>
</evidence>
<sequence>MVANDPRVAAAIGSDFIAVAASDVDYANFADQSNWEVRWLRDALADARHGLFQGMYAVTPSGHLLGQVDGGWPLYDPAHTRTELARTRAAYGKLSREWRLLDRLPDPERDRAFPLAPDVPEPGLERLSATKRTRPFDGMRPEDVRHPQHVHFDRVDVRAPWLASLVPTEAAVGAVATADPRLLEALVLASIMQPECSVWREDELRTNELTATVVGSRDGVIELRLDGRLDVRAVNQWNDGARYEGRLGGRAVWNTAQARFESLDLALFGAHTLSVAAAQGRPGARTCDVAVHLRLERPEPAPAGSGPKVVEPAPDEAEAAR</sequence>
<evidence type="ECO:0000313" key="2">
    <source>
        <dbReference type="EMBL" id="QDU86290.1"/>
    </source>
</evidence>
<dbReference type="EMBL" id="CP036290">
    <property type="protein sequence ID" value="QDU86290.1"/>
    <property type="molecule type" value="Genomic_DNA"/>
</dbReference>
<dbReference type="AlphaFoldDB" id="A0A518D497"/>
<proteinExistence type="predicted"/>
<name>A0A518D497_9BACT</name>
<feature type="region of interest" description="Disordered" evidence="1">
    <location>
        <begin position="297"/>
        <end position="321"/>
    </location>
</feature>
<evidence type="ECO:0000256" key="1">
    <source>
        <dbReference type="SAM" id="MobiDB-lite"/>
    </source>
</evidence>
<organism evidence="2 3">
    <name type="scientific">Rohdeia mirabilis</name>
    <dbReference type="NCBI Taxonomy" id="2528008"/>
    <lineage>
        <taxon>Bacteria</taxon>
        <taxon>Pseudomonadati</taxon>
        <taxon>Planctomycetota</taxon>
        <taxon>Planctomycetia</taxon>
        <taxon>Planctomycetia incertae sedis</taxon>
        <taxon>Rohdeia</taxon>
    </lineage>
</organism>